<sequence length="722" mass="76649">MVASGLLLALTATGATVTSPAGAAAADPVFAAASGVVFPGTAPGPAHASLGRHGFTLSNAVLSATWSVAGSRVALASFSNAAAGNRLPVGPGELFTLTLADSTAITSSAMTVTSPPSLSRLAPRSDATRLAEREPGSAVTTAFHWAGGGRALDVVWTVELRDGANTVRQRFAITPVSGTFDVTAVRLIDLRLPGSRVLGGDDGSPVAVGGPGAETAFLGVENPLAKATVSGSAVAVSVPRSGALAPGRTYAYTASIGVSPPGQLRRSFAYYVERERAQSRRTFLHYQSWLDLKPPGLVIDGADLTSSIDLFGSELTRRGATVDTFWVDDGWDYLRAPRQADESRLDVWSFDPVQFPTGFAPQRAAAARYGASLSVWMSPFGGYGESATRRLRLNAAKPADQRYRTEGGTAFTLADPRYADRFRSVAFDMMDRQGVRGFKIDGIGGGLYRSGPDAAHLADYQALLDLTREMRDHRPDVWINATVGTWGSPYWLWYVDSVWRDGADASQAGTGSPQQRYVSYRDSQTYRNIAEQNPLFPIPAVSNHGIIFSDRTSQFSADHDLAKPEVRAAVSADIRSYFAQGLALQELYVRNTLVRPPVPGADWFWDTLAANARWARNNAALLADAHWVGGDAATGGIYGTAAWSSAAGASRGVLMLRNPSGVPQTFRVDPQAVFALPPGVGGGYRFTEKDGLHQGFDATRGRAAPVTLKPYEVAVFEAVPTG</sequence>
<dbReference type="Proteomes" id="UP000249340">
    <property type="component" value="Chromosome"/>
</dbReference>
<evidence type="ECO:0000313" key="2">
    <source>
        <dbReference type="EMBL" id="AXI80327.1"/>
    </source>
</evidence>
<evidence type="ECO:0000313" key="3">
    <source>
        <dbReference type="Proteomes" id="UP000249340"/>
    </source>
</evidence>
<feature type="signal peptide" evidence="1">
    <location>
        <begin position="1"/>
        <end position="23"/>
    </location>
</feature>
<dbReference type="Gene3D" id="3.20.20.70">
    <property type="entry name" value="Aldolase class I"/>
    <property type="match status" value="1"/>
</dbReference>
<name>A0A345T2X2_9ACTN</name>
<evidence type="ECO:0000256" key="1">
    <source>
        <dbReference type="SAM" id="SignalP"/>
    </source>
</evidence>
<evidence type="ECO:0008006" key="4">
    <source>
        <dbReference type="Google" id="ProtNLM"/>
    </source>
</evidence>
<accession>A0A345T2X2</accession>
<organism evidence="2 3">
    <name type="scientific">Peterkaempfera bronchialis</name>
    <dbReference type="NCBI Taxonomy" id="2126346"/>
    <lineage>
        <taxon>Bacteria</taxon>
        <taxon>Bacillati</taxon>
        <taxon>Actinomycetota</taxon>
        <taxon>Actinomycetes</taxon>
        <taxon>Kitasatosporales</taxon>
        <taxon>Streptomycetaceae</taxon>
        <taxon>Peterkaempfera</taxon>
    </lineage>
</organism>
<dbReference type="AlphaFoldDB" id="A0A345T2X2"/>
<dbReference type="RefSeq" id="WP_111490657.1">
    <property type="nucleotide sequence ID" value="NZ_CP031264.1"/>
</dbReference>
<reference evidence="3" key="1">
    <citation type="submission" date="2018-07" db="EMBL/GenBank/DDBJ databases">
        <title>Streptacidiphilus bronchialis DSM 106435 chromosome.</title>
        <authorList>
            <person name="Batra D."/>
            <person name="Gulvik C.A."/>
        </authorList>
    </citation>
    <scope>NUCLEOTIDE SEQUENCE [LARGE SCALE GENOMIC DNA]</scope>
    <source>
        <strain evidence="3">DSM 106435</strain>
    </source>
</reference>
<dbReference type="InterPro" id="IPR013785">
    <property type="entry name" value="Aldolase_TIM"/>
</dbReference>
<dbReference type="OrthoDB" id="9758822at2"/>
<dbReference type="SUPFAM" id="SSF51445">
    <property type="entry name" value="(Trans)glycosidases"/>
    <property type="match status" value="1"/>
</dbReference>
<feature type="chain" id="PRO_5016575345" description="Enterotoxin" evidence="1">
    <location>
        <begin position="24"/>
        <end position="722"/>
    </location>
</feature>
<gene>
    <name evidence="2" type="ORF">C7M71_025930</name>
</gene>
<keyword evidence="1" id="KW-0732">Signal</keyword>
<dbReference type="KEGG" id="stri:C7M71_025930"/>
<dbReference type="EMBL" id="CP031264">
    <property type="protein sequence ID" value="AXI80327.1"/>
    <property type="molecule type" value="Genomic_DNA"/>
</dbReference>
<protein>
    <recommendedName>
        <fullName evidence="4">Enterotoxin</fullName>
    </recommendedName>
</protein>
<dbReference type="InterPro" id="IPR017853">
    <property type="entry name" value="GH"/>
</dbReference>
<proteinExistence type="predicted"/>
<keyword evidence="3" id="KW-1185">Reference proteome</keyword>